<gene>
    <name evidence="1" type="ordered locus">XBJ1_1972</name>
</gene>
<dbReference type="Proteomes" id="UP000002045">
    <property type="component" value="Chromosome"/>
</dbReference>
<protein>
    <submittedName>
        <fullName evidence="1">Putative transposase</fullName>
    </submittedName>
</protein>
<evidence type="ECO:0000313" key="1">
    <source>
        <dbReference type="EMBL" id="CBJ81098.1"/>
    </source>
</evidence>
<accession>D3V2Y3</accession>
<organism evidence="1 2">
    <name type="scientific">Xenorhabdus bovienii (strain SS-2004)</name>
    <name type="common">Xenorhabdus nematophila subsp. bovienii</name>
    <dbReference type="NCBI Taxonomy" id="406818"/>
    <lineage>
        <taxon>Bacteria</taxon>
        <taxon>Pseudomonadati</taxon>
        <taxon>Pseudomonadota</taxon>
        <taxon>Gammaproteobacteria</taxon>
        <taxon>Enterobacterales</taxon>
        <taxon>Morganellaceae</taxon>
        <taxon>Xenorhabdus</taxon>
    </lineage>
</organism>
<dbReference type="HOGENOM" id="CLU_2978230_0_0_6"/>
<name>D3V2Y3_XENBS</name>
<reference evidence="1" key="1">
    <citation type="journal article" date="2011" name="PLoS ONE">
        <title>The entomopathogenic bacterial endosymbionts xenorhabdus and photorhabdus: convergent lifestyles from divergent genomes.</title>
        <authorList>
            <person name="Chaston J.M."/>
            <person name="Suen G."/>
            <person name="Tucker S.L."/>
            <person name="Andersen A.W."/>
            <person name="Bhasin A."/>
            <person name="Bode E."/>
            <person name="Bode H.B."/>
            <person name="Brachmann A.O."/>
            <person name="Cowles C.E."/>
            <person name="Cowles K.N."/>
            <person name="Darby C."/>
            <person name="de Leon L."/>
            <person name="Drace K."/>
            <person name="Du Z."/>
            <person name="Givaudan A."/>
            <person name="Herbert Tran E.E."/>
            <person name="Jewell K.A."/>
            <person name="Knack J.J."/>
            <person name="Krasomil-Osterfeld K.C."/>
            <person name="Kukor R."/>
            <person name="Lanois A."/>
            <person name="Latreille P."/>
            <person name="Leimgruber N.K."/>
            <person name="Lipke C.M."/>
            <person name="Liu R."/>
            <person name="Lu X."/>
            <person name="Martens E.C."/>
            <person name="Marri P.R."/>
            <person name="Medigue C."/>
            <person name="Menard M.L."/>
            <person name="Miller N.M."/>
            <person name="Morales-Soto N."/>
            <person name="Norton S."/>
            <person name="Ogier J.C."/>
            <person name="Orchard S.S."/>
            <person name="Park D."/>
            <person name="Park Y."/>
            <person name="Qurollo B.A."/>
            <person name="Sugar D.R."/>
            <person name="Richards G.R."/>
            <person name="Rouy Z."/>
            <person name="Slominski B."/>
            <person name="Slominski K."/>
            <person name="Snyder H."/>
            <person name="Tjaden B.C."/>
            <person name="van der Hoeven R."/>
            <person name="Welch R.D."/>
            <person name="Wheeler C."/>
            <person name="Xiang B."/>
            <person name="Barbazuk B."/>
            <person name="Gaudriault S."/>
            <person name="Goodner B."/>
            <person name="Slater S.C."/>
            <person name="Forst S."/>
            <person name="Goldman B.S."/>
            <person name="Goodrich-Blair H."/>
        </authorList>
    </citation>
    <scope>NUCLEOTIDE SEQUENCE [LARGE SCALE GENOMIC DNA]</scope>
    <source>
        <strain evidence="1">SS-2004</strain>
    </source>
</reference>
<dbReference type="KEGG" id="xbo:XBJ1_1972"/>
<evidence type="ECO:0000313" key="2">
    <source>
        <dbReference type="Proteomes" id="UP000002045"/>
    </source>
</evidence>
<sequence length="58" mass="6647">MDETGFIKKGTHSVGVQRQYSGNTPGTTVWRLVCQIEHDDMKDLKEWADTQILNQPNE</sequence>
<dbReference type="AlphaFoldDB" id="D3V2Y3"/>
<dbReference type="EMBL" id="FN667741">
    <property type="protein sequence ID" value="CBJ81098.1"/>
    <property type="molecule type" value="Genomic_DNA"/>
</dbReference>
<proteinExistence type="predicted"/>